<evidence type="ECO:0000313" key="5">
    <source>
        <dbReference type="Ensembl" id="ENSCINP00000018441.3"/>
    </source>
</evidence>
<reference evidence="5" key="2">
    <citation type="journal article" date="2008" name="Genome Biol.">
        <title>Improved genome assembly and evidence-based global gene model set for the chordate Ciona intestinalis: new insight into intron and operon populations.</title>
        <authorList>
            <person name="Satou Y."/>
            <person name="Mineta K."/>
            <person name="Ogasawara M."/>
            <person name="Sasakura Y."/>
            <person name="Shoguchi E."/>
            <person name="Ueno K."/>
            <person name="Yamada L."/>
            <person name="Matsumoto J."/>
            <person name="Wasserscheid J."/>
            <person name="Dewar K."/>
            <person name="Wiley G.B."/>
            <person name="Macmil S.L."/>
            <person name="Roe B.A."/>
            <person name="Zeller R.W."/>
            <person name="Hastings K.E."/>
            <person name="Lemaire P."/>
            <person name="Lindquist E."/>
            <person name="Endo T."/>
            <person name="Hotta K."/>
            <person name="Inaba K."/>
        </authorList>
    </citation>
    <scope>NUCLEOTIDE SEQUENCE [LARGE SCALE GENOMIC DNA]</scope>
    <source>
        <strain evidence="5">wild type</strain>
    </source>
</reference>
<dbReference type="PROSITE" id="PS00284">
    <property type="entry name" value="SERPIN"/>
    <property type="match status" value="1"/>
</dbReference>
<name>F6QE85_CIOIN</name>
<evidence type="ECO:0000256" key="1">
    <source>
        <dbReference type="ARBA" id="ARBA00009500"/>
    </source>
</evidence>
<dbReference type="Gene3D" id="2.10.310.10">
    <property type="entry name" value="Serpins superfamily"/>
    <property type="match status" value="1"/>
</dbReference>
<gene>
    <name evidence="5" type="primary">LOC100177185</name>
</gene>
<accession>F6QE85</accession>
<dbReference type="InterPro" id="IPR042185">
    <property type="entry name" value="Serpin_sf_2"/>
</dbReference>
<sequence>MKLLICSLLLLVIATGYCQNRRWINHFTDNQNTFSGSLYWAISKEKPNKNVLFSPISVSQTLGMVLAGAMGNTYDEITRALQMTDLTPSRIHTLMRKTRNNVVMRPNGQTVKLANSVFIGSNYPVVQQYIDLLRQNYKSSVFPVNFHNSNAAANMINEWVSNMTEDKIRELVDPSSITAFTRMILVNAVYFQADWAISFRRIPTNKQNFFLSNGTTVQVPFMVRWEAVVKSYNYRDKIEFFFIRYKTTSNQNTYFVVGLPGDNYSESKEAQQILSRFRTINKMFRITHFKMPLIELSHKTDVKEVLQTLGVVDLFDSGASNLTGISTVEQLYVSEFTQKAYINVNENGTVAAAASAATVQGRSLSIPRQVTVDRPFFIGVYQEKSNSFLFLGKVENPLEN</sequence>
<dbReference type="InParanoid" id="F6QE85"/>
<keyword evidence="3" id="KW-0732">Signal</keyword>
<dbReference type="GO" id="GO:0005615">
    <property type="term" value="C:extracellular space"/>
    <property type="evidence" value="ECO:0000318"/>
    <property type="project" value="GO_Central"/>
</dbReference>
<evidence type="ECO:0000259" key="4">
    <source>
        <dbReference type="SMART" id="SM00093"/>
    </source>
</evidence>
<dbReference type="InterPro" id="IPR023795">
    <property type="entry name" value="Serpin_CS"/>
</dbReference>
<evidence type="ECO:0000256" key="3">
    <source>
        <dbReference type="SAM" id="SignalP"/>
    </source>
</evidence>
<dbReference type="HOGENOM" id="CLU_023330_0_1_1"/>
<feature type="signal peptide" evidence="3">
    <location>
        <begin position="1"/>
        <end position="18"/>
    </location>
</feature>
<reference evidence="6" key="1">
    <citation type="journal article" date="2002" name="Science">
        <title>The draft genome of Ciona intestinalis: insights into chordate and vertebrate origins.</title>
        <authorList>
            <person name="Dehal P."/>
            <person name="Satou Y."/>
            <person name="Campbell R.K."/>
            <person name="Chapman J."/>
            <person name="Degnan B."/>
            <person name="De Tomaso A."/>
            <person name="Davidson B."/>
            <person name="Di Gregorio A."/>
            <person name="Gelpke M."/>
            <person name="Goodstein D.M."/>
            <person name="Harafuji N."/>
            <person name="Hastings K.E."/>
            <person name="Ho I."/>
            <person name="Hotta K."/>
            <person name="Huang W."/>
            <person name="Kawashima T."/>
            <person name="Lemaire P."/>
            <person name="Martinez D."/>
            <person name="Meinertzhagen I.A."/>
            <person name="Necula S."/>
            <person name="Nonaka M."/>
            <person name="Putnam N."/>
            <person name="Rash S."/>
            <person name="Saiga H."/>
            <person name="Satake M."/>
            <person name="Terry A."/>
            <person name="Yamada L."/>
            <person name="Wang H.G."/>
            <person name="Awazu S."/>
            <person name="Azumi K."/>
            <person name="Boore J."/>
            <person name="Branno M."/>
            <person name="Chin-Bow S."/>
            <person name="DeSantis R."/>
            <person name="Doyle S."/>
            <person name="Francino P."/>
            <person name="Keys D.N."/>
            <person name="Haga S."/>
            <person name="Hayashi H."/>
            <person name="Hino K."/>
            <person name="Imai K.S."/>
            <person name="Inaba K."/>
            <person name="Kano S."/>
            <person name="Kobayashi K."/>
            <person name="Kobayashi M."/>
            <person name="Lee B.I."/>
            <person name="Makabe K.W."/>
            <person name="Manohar C."/>
            <person name="Matassi G."/>
            <person name="Medina M."/>
            <person name="Mochizuki Y."/>
            <person name="Mount S."/>
            <person name="Morishita T."/>
            <person name="Miura S."/>
            <person name="Nakayama A."/>
            <person name="Nishizaka S."/>
            <person name="Nomoto H."/>
            <person name="Ohta F."/>
            <person name="Oishi K."/>
            <person name="Rigoutsos I."/>
            <person name="Sano M."/>
            <person name="Sasaki A."/>
            <person name="Sasakura Y."/>
            <person name="Shoguchi E."/>
            <person name="Shin-i T."/>
            <person name="Spagnuolo A."/>
            <person name="Stainier D."/>
            <person name="Suzuki M.M."/>
            <person name="Tassy O."/>
            <person name="Takatori N."/>
            <person name="Tokuoka M."/>
            <person name="Yagi K."/>
            <person name="Yoshizaki F."/>
            <person name="Wada S."/>
            <person name="Zhang C."/>
            <person name="Hyatt P.D."/>
            <person name="Larimer F."/>
            <person name="Detter C."/>
            <person name="Doggett N."/>
            <person name="Glavina T."/>
            <person name="Hawkins T."/>
            <person name="Richardson P."/>
            <person name="Lucas S."/>
            <person name="Kohara Y."/>
            <person name="Levine M."/>
            <person name="Satoh N."/>
            <person name="Rokhsar D.S."/>
        </authorList>
    </citation>
    <scope>NUCLEOTIDE SEQUENCE [LARGE SCALE GENOMIC DNA]</scope>
</reference>
<reference evidence="5" key="3">
    <citation type="submission" date="2025-08" db="UniProtKB">
        <authorList>
            <consortium name="Ensembl"/>
        </authorList>
    </citation>
    <scope>IDENTIFICATION</scope>
</reference>
<evidence type="ECO:0000256" key="2">
    <source>
        <dbReference type="RuleBase" id="RU000411"/>
    </source>
</evidence>
<comment type="similarity">
    <text evidence="1 2">Belongs to the serpin family.</text>
</comment>
<dbReference type="InterPro" id="IPR000215">
    <property type="entry name" value="Serpin_fam"/>
</dbReference>
<protein>
    <submittedName>
        <fullName evidence="5">Serpin A3-5</fullName>
    </submittedName>
</protein>
<dbReference type="SUPFAM" id="SSF56574">
    <property type="entry name" value="Serpins"/>
    <property type="match status" value="1"/>
</dbReference>
<proteinExistence type="inferred from homology"/>
<dbReference type="SMART" id="SM00093">
    <property type="entry name" value="SERPIN"/>
    <property type="match status" value="1"/>
</dbReference>
<dbReference type="PANTHER" id="PTHR11461:SF211">
    <property type="entry name" value="GH10112P-RELATED"/>
    <property type="match status" value="1"/>
</dbReference>
<evidence type="ECO:0000313" key="6">
    <source>
        <dbReference type="Proteomes" id="UP000008144"/>
    </source>
</evidence>
<dbReference type="Ensembl" id="ENSCINT00000018441.3">
    <property type="protein sequence ID" value="ENSCINP00000018441.3"/>
    <property type="gene ID" value="ENSCING00000009089.3"/>
</dbReference>
<dbReference type="AlphaFoldDB" id="F6QE85"/>
<dbReference type="Gene3D" id="1.10.287.580">
    <property type="entry name" value="Helix hairpin bin"/>
    <property type="match status" value="1"/>
</dbReference>
<dbReference type="InterPro" id="IPR036186">
    <property type="entry name" value="Serpin_sf"/>
</dbReference>
<dbReference type="EMBL" id="EAAA01000093">
    <property type="status" value="NOT_ANNOTATED_CDS"/>
    <property type="molecule type" value="Genomic_DNA"/>
</dbReference>
<dbReference type="OMA" id="FQADWAI"/>
<feature type="chain" id="PRO_5003344789" evidence="3">
    <location>
        <begin position="19"/>
        <end position="400"/>
    </location>
</feature>
<dbReference type="PANTHER" id="PTHR11461">
    <property type="entry name" value="SERINE PROTEASE INHIBITOR, SERPIN"/>
    <property type="match status" value="1"/>
</dbReference>
<dbReference type="GO" id="GO:0004867">
    <property type="term" value="F:serine-type endopeptidase inhibitor activity"/>
    <property type="evidence" value="ECO:0000318"/>
    <property type="project" value="GO_Central"/>
</dbReference>
<dbReference type="CDD" id="cd00172">
    <property type="entry name" value="serpin"/>
    <property type="match status" value="1"/>
</dbReference>
<keyword evidence="6" id="KW-1185">Reference proteome</keyword>
<feature type="domain" description="Serpin" evidence="4">
    <location>
        <begin position="36"/>
        <end position="397"/>
    </location>
</feature>
<reference evidence="5" key="4">
    <citation type="submission" date="2025-09" db="UniProtKB">
        <authorList>
            <consortium name="Ensembl"/>
        </authorList>
    </citation>
    <scope>IDENTIFICATION</scope>
</reference>
<dbReference type="InterPro" id="IPR023796">
    <property type="entry name" value="Serpin_dom"/>
</dbReference>
<dbReference type="Gene3D" id="2.30.39.10">
    <property type="entry name" value="Alpha-1-antitrypsin, domain 1"/>
    <property type="match status" value="1"/>
</dbReference>
<dbReference type="Proteomes" id="UP000008144">
    <property type="component" value="Chromosome 1"/>
</dbReference>
<dbReference type="Pfam" id="PF00079">
    <property type="entry name" value="Serpin"/>
    <property type="match status" value="1"/>
</dbReference>
<dbReference type="Gene3D" id="3.30.497.10">
    <property type="entry name" value="Antithrombin, subunit I, domain 2"/>
    <property type="match status" value="1"/>
</dbReference>
<dbReference type="InterPro" id="IPR042178">
    <property type="entry name" value="Serpin_sf_1"/>
</dbReference>
<organism evidence="5 6">
    <name type="scientific">Ciona intestinalis</name>
    <name type="common">Transparent sea squirt</name>
    <name type="synonym">Ascidia intestinalis</name>
    <dbReference type="NCBI Taxonomy" id="7719"/>
    <lineage>
        <taxon>Eukaryota</taxon>
        <taxon>Metazoa</taxon>
        <taxon>Chordata</taxon>
        <taxon>Tunicata</taxon>
        <taxon>Ascidiacea</taxon>
        <taxon>Phlebobranchia</taxon>
        <taxon>Cionidae</taxon>
        <taxon>Ciona</taxon>
    </lineage>
</organism>
<dbReference type="GeneTree" id="ENSGT00940000163730"/>